<feature type="transmembrane region" description="Helical" evidence="1">
    <location>
        <begin position="61"/>
        <end position="79"/>
    </location>
</feature>
<evidence type="ECO:0000256" key="1">
    <source>
        <dbReference type="SAM" id="Phobius"/>
    </source>
</evidence>
<reference evidence="2 3" key="1">
    <citation type="submission" date="2016-07" db="EMBL/GenBank/DDBJ databases">
        <title>Complete genome sequence of the Lentzea guizhouensis DHS C013.</title>
        <authorList>
            <person name="Cao C."/>
        </authorList>
    </citation>
    <scope>NUCLEOTIDE SEQUENCE [LARGE SCALE GENOMIC DNA]</scope>
    <source>
        <strain evidence="2 3">DHS C013</strain>
    </source>
</reference>
<feature type="transmembrane region" description="Helical" evidence="1">
    <location>
        <begin position="105"/>
        <end position="132"/>
    </location>
</feature>
<keyword evidence="3" id="KW-1185">Reference proteome</keyword>
<dbReference type="Proteomes" id="UP000093053">
    <property type="component" value="Chromosome"/>
</dbReference>
<gene>
    <name evidence="2" type="ORF">BBK82_41280</name>
</gene>
<evidence type="ECO:0008006" key="4">
    <source>
        <dbReference type="Google" id="ProtNLM"/>
    </source>
</evidence>
<keyword evidence="1" id="KW-0472">Membrane</keyword>
<keyword evidence="1" id="KW-0812">Transmembrane</keyword>
<protein>
    <recommendedName>
        <fullName evidence="4">ABC transporter permease</fullName>
    </recommendedName>
</protein>
<dbReference type="EMBL" id="CP016793">
    <property type="protein sequence ID" value="ANZ41441.1"/>
    <property type="molecule type" value="Genomic_DNA"/>
</dbReference>
<evidence type="ECO:0000313" key="3">
    <source>
        <dbReference type="Proteomes" id="UP000093053"/>
    </source>
</evidence>
<dbReference type="STRING" id="1586287.BBK82_41280"/>
<feature type="transmembrane region" description="Helical" evidence="1">
    <location>
        <begin position="20"/>
        <end position="41"/>
    </location>
</feature>
<dbReference type="KEGG" id="led:BBK82_41280"/>
<sequence>MSDALRFEWVRIRTLRSTYWLIASAVFLNIAVALAVALLTRNEPLNSQVVGVVVTGGGPNSPVPLVAVFLAIIGILATGHEYRYGTIQPTLTTVPHRSTLLTAKVVVLLVTALVVTAVSLIATITTASFIWGEVPGLTDWPLNAAIPGHFVLVLLWTVLGAALAQLCRGVPTALAVVLVVPLVVEQLILSLSYVSVLHWLAPAVKFLPFTAGQQLVHLGGEVDAEFFGRWLSGGVFAAFVAIILAVAWTSFTGRDA</sequence>
<organism evidence="2 3">
    <name type="scientific">Lentzea guizhouensis</name>
    <dbReference type="NCBI Taxonomy" id="1586287"/>
    <lineage>
        <taxon>Bacteria</taxon>
        <taxon>Bacillati</taxon>
        <taxon>Actinomycetota</taxon>
        <taxon>Actinomycetes</taxon>
        <taxon>Pseudonocardiales</taxon>
        <taxon>Pseudonocardiaceae</taxon>
        <taxon>Lentzea</taxon>
    </lineage>
</organism>
<keyword evidence="1" id="KW-1133">Transmembrane helix</keyword>
<feature type="transmembrane region" description="Helical" evidence="1">
    <location>
        <begin position="230"/>
        <end position="251"/>
    </location>
</feature>
<feature type="transmembrane region" description="Helical" evidence="1">
    <location>
        <begin position="173"/>
        <end position="200"/>
    </location>
</feature>
<evidence type="ECO:0000313" key="2">
    <source>
        <dbReference type="EMBL" id="ANZ41441.1"/>
    </source>
</evidence>
<accession>A0A1B2HUN7</accession>
<feature type="transmembrane region" description="Helical" evidence="1">
    <location>
        <begin position="144"/>
        <end position="166"/>
    </location>
</feature>
<name>A0A1B2HUN7_9PSEU</name>
<proteinExistence type="predicted"/>
<dbReference type="AlphaFoldDB" id="A0A1B2HUN7"/>